<dbReference type="AlphaFoldDB" id="A0A6J4MDR6"/>
<sequence length="114" mass="12711">MFGTNLVGAPWQDAGRRFYTASENTRDGAGGRSVIRPRGLSDFLGLFRALTRMIPNGGRGAPPKGLSLMRQASISNWGAAFYTSDHRRFLLLCLKCDACDRCDRYTPYANMTIW</sequence>
<evidence type="ECO:0000313" key="1">
    <source>
        <dbReference type="EMBL" id="CAA9357439.1"/>
    </source>
</evidence>
<protein>
    <submittedName>
        <fullName evidence="1">Uncharacterized protein</fullName>
    </submittedName>
</protein>
<reference evidence="1" key="1">
    <citation type="submission" date="2020-02" db="EMBL/GenBank/DDBJ databases">
        <authorList>
            <person name="Meier V. D."/>
        </authorList>
    </citation>
    <scope>NUCLEOTIDE SEQUENCE</scope>
    <source>
        <strain evidence="1">AVDCRST_MAG93</strain>
    </source>
</reference>
<gene>
    <name evidence="1" type="ORF">AVDCRST_MAG93-7433</name>
</gene>
<dbReference type="EMBL" id="CADCTR010002510">
    <property type="protein sequence ID" value="CAA9357439.1"/>
    <property type="molecule type" value="Genomic_DNA"/>
</dbReference>
<accession>A0A6J4MDR6</accession>
<organism evidence="1">
    <name type="scientific">uncultured Chloroflexia bacterium</name>
    <dbReference type="NCBI Taxonomy" id="1672391"/>
    <lineage>
        <taxon>Bacteria</taxon>
        <taxon>Bacillati</taxon>
        <taxon>Chloroflexota</taxon>
        <taxon>Chloroflexia</taxon>
        <taxon>environmental samples</taxon>
    </lineage>
</organism>
<name>A0A6J4MDR6_9CHLR</name>
<proteinExistence type="predicted"/>